<gene>
    <name evidence="4" type="ORF">ACFSR1_03325</name>
</gene>
<protein>
    <submittedName>
        <fullName evidence="4">Histidine kinase</fullName>
    </submittedName>
</protein>
<dbReference type="InterPro" id="IPR036890">
    <property type="entry name" value="HATPase_C_sf"/>
</dbReference>
<keyword evidence="1" id="KW-1133">Transmembrane helix</keyword>
<dbReference type="InterPro" id="IPR050640">
    <property type="entry name" value="Bact_2-comp_sensor_kinase"/>
</dbReference>
<evidence type="ECO:0000259" key="3">
    <source>
        <dbReference type="Pfam" id="PF07495"/>
    </source>
</evidence>
<dbReference type="Gene3D" id="3.30.565.10">
    <property type="entry name" value="Histidine kinase-like ATPase, C-terminal domain"/>
    <property type="match status" value="1"/>
</dbReference>
<dbReference type="InterPro" id="IPR013783">
    <property type="entry name" value="Ig-like_fold"/>
</dbReference>
<dbReference type="InterPro" id="IPR010559">
    <property type="entry name" value="Sig_transdc_His_kin_internal"/>
</dbReference>
<name>A0ABW5L9X9_9FLAO</name>
<organism evidence="4 5">
    <name type="scientific">Aquimarina rubra</name>
    <dbReference type="NCBI Taxonomy" id="1920033"/>
    <lineage>
        <taxon>Bacteria</taxon>
        <taxon>Pseudomonadati</taxon>
        <taxon>Bacteroidota</taxon>
        <taxon>Flavobacteriia</taxon>
        <taxon>Flavobacteriales</taxon>
        <taxon>Flavobacteriaceae</taxon>
        <taxon>Aquimarina</taxon>
    </lineage>
</organism>
<keyword evidence="1" id="KW-0472">Membrane</keyword>
<keyword evidence="4" id="KW-0418">Kinase</keyword>
<dbReference type="Gene3D" id="2.130.10.10">
    <property type="entry name" value="YVTN repeat-like/Quinoprotein amine dehydrogenase"/>
    <property type="match status" value="2"/>
</dbReference>
<keyword evidence="1" id="KW-0812">Transmembrane</keyword>
<evidence type="ECO:0000259" key="2">
    <source>
        <dbReference type="Pfam" id="PF06580"/>
    </source>
</evidence>
<dbReference type="Pfam" id="PF07495">
    <property type="entry name" value="Y_Y_Y"/>
    <property type="match status" value="1"/>
</dbReference>
<feature type="domain" description="Two component regulator three Y" evidence="3">
    <location>
        <begin position="632"/>
        <end position="696"/>
    </location>
</feature>
<comment type="caution">
    <text evidence="4">The sequence shown here is derived from an EMBL/GenBank/DDBJ whole genome shotgun (WGS) entry which is preliminary data.</text>
</comment>
<dbReference type="SUPFAM" id="SSF63829">
    <property type="entry name" value="Calcium-dependent phosphotriesterase"/>
    <property type="match status" value="1"/>
</dbReference>
<accession>A0ABW5L9X9</accession>
<reference evidence="5" key="1">
    <citation type="journal article" date="2019" name="Int. J. Syst. Evol. Microbiol.">
        <title>The Global Catalogue of Microorganisms (GCM) 10K type strain sequencing project: providing services to taxonomists for standard genome sequencing and annotation.</title>
        <authorList>
            <consortium name="The Broad Institute Genomics Platform"/>
            <consortium name="The Broad Institute Genome Sequencing Center for Infectious Disease"/>
            <person name="Wu L."/>
            <person name="Ma J."/>
        </authorList>
    </citation>
    <scope>NUCLEOTIDE SEQUENCE [LARGE SCALE GENOMIC DNA]</scope>
    <source>
        <strain evidence="5">KCTC 52274</strain>
    </source>
</reference>
<sequence length="957" mass="111221">MSYAQHPAYIHLSDKDGLPDIEFYSIIEDNQGFIWLAADTGLYRYDGKTFKNYTHPKKIGLSVFGLKIGPDGKVWCNNIAGQFFYVEDDKLVLFTDLNGENKGILPQFTFMKNRLVIFALRKGILLFDLKTQKKLPSSILSDAYRNVFVQNDTLFYQQSNLVKYKVDKQEIHYKNIETDSSQFSSFQTKHFKFKNQSYLYYYNYITNNSHLFKDKGASYQSISLPKGIESNKVIYAQVIENDLWLCTEEGILVYDLKEETLTLKARYFKNKVITKVLRDSEGNYWCTSLRNGVFVIPNIYIENYELPQNLSNITSMEVVKSTHLLCGTHNGNLIDIDISTSKVNIVKLEYDQKVSSILDDSYNDQVYISQQGKSFIFNLKTGLIQEENVFLNAKDLSLISENKFLLASFEDAKIIDFNKSDLNQKIFSKLHTGRSYSSYYSKSSNTMYVGYLRGLRIYKSTGDSNVIMHNKKSIFAIDITETSDGMIWVSTFKDGVIGIKEGKVLKHYTLQNGLLSNQTKVIEGDGRTLWIATDKGLQVLNIETGRLRNLTKTDGVIAQNITDIKIKDSYVYISSNKGVFRINKDKVFTKKKLSGFYFENVLIEDKEVTLKNNYTLPHDHRKIQFRFHTNGFSSQKNSLYRYRLGGTKDNWETLPYGTNQLTFNRLSPGKYLLEVKAVEKDGIAETSSQKINIRVKHPFYQRWWFIISCLVTIIFVLWFYFWRRITKLKTKQQELLEKEHLQFQIATSKLKSLQSQMNPHFIFNAMNSIQNLVLKNDKQAAYTYLTKFGSLLRDNLYMSEKSFVYFDEELSHLKKYLELEKLRFRDDFEYEIFGEETIEDIKIPSTIIQPFVENALKHGLLHKKEGIKTIKLEFYQEKDILRCVITDNGIGMNASREIVGSQELNHESFSTKSIKQKLTLLKKYYKTDIGFYYEPITEGTRVVIKIPSLFETPDDFS</sequence>
<dbReference type="GO" id="GO:0016301">
    <property type="term" value="F:kinase activity"/>
    <property type="evidence" value="ECO:0007669"/>
    <property type="project" value="UniProtKB-KW"/>
</dbReference>
<proteinExistence type="predicted"/>
<feature type="transmembrane region" description="Helical" evidence="1">
    <location>
        <begin position="703"/>
        <end position="722"/>
    </location>
</feature>
<evidence type="ECO:0000313" key="4">
    <source>
        <dbReference type="EMBL" id="MFD2561687.1"/>
    </source>
</evidence>
<dbReference type="InterPro" id="IPR015943">
    <property type="entry name" value="WD40/YVTN_repeat-like_dom_sf"/>
</dbReference>
<dbReference type="Pfam" id="PF06580">
    <property type="entry name" value="His_kinase"/>
    <property type="match status" value="1"/>
</dbReference>
<evidence type="ECO:0000256" key="1">
    <source>
        <dbReference type="SAM" id="Phobius"/>
    </source>
</evidence>
<feature type="domain" description="Signal transduction histidine kinase internal region" evidence="2">
    <location>
        <begin position="749"/>
        <end position="828"/>
    </location>
</feature>
<dbReference type="PANTHER" id="PTHR34220:SF7">
    <property type="entry name" value="SENSOR HISTIDINE KINASE YPDA"/>
    <property type="match status" value="1"/>
</dbReference>
<dbReference type="SUPFAM" id="SSF55874">
    <property type="entry name" value="ATPase domain of HSP90 chaperone/DNA topoisomerase II/histidine kinase"/>
    <property type="match status" value="1"/>
</dbReference>
<evidence type="ECO:0000313" key="5">
    <source>
        <dbReference type="Proteomes" id="UP001597319"/>
    </source>
</evidence>
<keyword evidence="5" id="KW-1185">Reference proteome</keyword>
<dbReference type="SUPFAM" id="SSF69322">
    <property type="entry name" value="Tricorn protease domain 2"/>
    <property type="match status" value="1"/>
</dbReference>
<dbReference type="PANTHER" id="PTHR34220">
    <property type="entry name" value="SENSOR HISTIDINE KINASE YPDA"/>
    <property type="match status" value="1"/>
</dbReference>
<dbReference type="RefSeq" id="WP_378289604.1">
    <property type="nucleotide sequence ID" value="NZ_JBHULE010000002.1"/>
</dbReference>
<keyword evidence="4" id="KW-0808">Transferase</keyword>
<dbReference type="Proteomes" id="UP001597319">
    <property type="component" value="Unassembled WGS sequence"/>
</dbReference>
<dbReference type="Gene3D" id="2.60.40.10">
    <property type="entry name" value="Immunoglobulins"/>
    <property type="match status" value="1"/>
</dbReference>
<dbReference type="InterPro" id="IPR011123">
    <property type="entry name" value="Y_Y_Y"/>
</dbReference>
<dbReference type="EMBL" id="JBHULE010000002">
    <property type="protein sequence ID" value="MFD2561687.1"/>
    <property type="molecule type" value="Genomic_DNA"/>
</dbReference>